<sequence length="388" mass="40453">MNPCPTGATGPPGVTGSTGLPGRQNSDYIFDNKSVVLAATGNDATFKVGDMNAPAATVEAILPLVSSGVVECIHMLSGSHNVTLSEVTNLTIVNWGPATITSLTITDSFEITFLDVIVTGATTITTSDNISFKASSLADINCTSSARTDIRDCTITQSSATGSVIQLLGCLDFIIQSNTIIATTASPVIDSQFSIGVLRDNLIRAPSASSLISDSGPDRVQMTHNTLITSNGLALSEGNPDQQIYNNSVHNLGVTAQLTEVNTFNHTAGFTTQGEISNIDMGTRMNGLIRRTLTSSDGATVQLNLESPSVILILATTAVLLPDMPSDGMIIETIAEASHTIQSNGPQLLIVKTGQLLNQISVAAGVSTRLQYSPDAGAWIVTSLTTII</sequence>
<dbReference type="InterPro" id="IPR039448">
    <property type="entry name" value="Beta_helix"/>
</dbReference>
<accession>A0A6C0BK86</accession>
<evidence type="ECO:0000313" key="3">
    <source>
        <dbReference type="EMBL" id="QHS92775.1"/>
    </source>
</evidence>
<evidence type="ECO:0000259" key="2">
    <source>
        <dbReference type="Pfam" id="PF13229"/>
    </source>
</evidence>
<proteinExistence type="predicted"/>
<organism evidence="3">
    <name type="scientific">viral metagenome</name>
    <dbReference type="NCBI Taxonomy" id="1070528"/>
    <lineage>
        <taxon>unclassified sequences</taxon>
        <taxon>metagenomes</taxon>
        <taxon>organismal metagenomes</taxon>
    </lineage>
</organism>
<evidence type="ECO:0000256" key="1">
    <source>
        <dbReference type="SAM" id="MobiDB-lite"/>
    </source>
</evidence>
<feature type="region of interest" description="Disordered" evidence="1">
    <location>
        <begin position="1"/>
        <end position="21"/>
    </location>
</feature>
<dbReference type="EMBL" id="MN739192">
    <property type="protein sequence ID" value="QHS92775.1"/>
    <property type="molecule type" value="Genomic_DNA"/>
</dbReference>
<dbReference type="AlphaFoldDB" id="A0A6C0BK86"/>
<dbReference type="InterPro" id="IPR011050">
    <property type="entry name" value="Pectin_lyase_fold/virulence"/>
</dbReference>
<name>A0A6C0BK86_9ZZZZ</name>
<feature type="domain" description="Right handed beta helix" evidence="2">
    <location>
        <begin position="98"/>
        <end position="249"/>
    </location>
</feature>
<dbReference type="Pfam" id="PF13229">
    <property type="entry name" value="Beta_helix"/>
    <property type="match status" value="1"/>
</dbReference>
<reference evidence="3" key="1">
    <citation type="journal article" date="2020" name="Nature">
        <title>Giant virus diversity and host interactions through global metagenomics.</title>
        <authorList>
            <person name="Schulz F."/>
            <person name="Roux S."/>
            <person name="Paez-Espino D."/>
            <person name="Jungbluth S."/>
            <person name="Walsh D.A."/>
            <person name="Denef V.J."/>
            <person name="McMahon K.D."/>
            <person name="Konstantinidis K.T."/>
            <person name="Eloe-Fadrosh E.A."/>
            <person name="Kyrpides N.C."/>
            <person name="Woyke T."/>
        </authorList>
    </citation>
    <scope>NUCLEOTIDE SEQUENCE</scope>
    <source>
        <strain evidence="3">GVMAG-M-3300017651-5</strain>
    </source>
</reference>
<protein>
    <recommendedName>
        <fullName evidence="2">Right handed beta helix domain-containing protein</fullName>
    </recommendedName>
</protein>
<dbReference type="SUPFAM" id="SSF51126">
    <property type="entry name" value="Pectin lyase-like"/>
    <property type="match status" value="1"/>
</dbReference>